<keyword evidence="2" id="KW-0482">Metalloprotease</keyword>
<dbReference type="Proteomes" id="UP001199525">
    <property type="component" value="Unassembled WGS sequence"/>
</dbReference>
<feature type="transmembrane region" description="Helical" evidence="1">
    <location>
        <begin position="304"/>
        <end position="326"/>
    </location>
</feature>
<reference evidence="2 3" key="1">
    <citation type="journal article" date="2021" name="Microorganisms">
        <title>Genome Evolution of Filamentous Cyanobacterium Nostoc Species: From Facultative Symbiosis to Free Living.</title>
        <authorList>
            <person name="Huo D."/>
            <person name="Li H."/>
            <person name="Cai F."/>
            <person name="Guo X."/>
            <person name="Qiao Z."/>
            <person name="Wang W."/>
            <person name="Yu G."/>
            <person name="Li R."/>
        </authorList>
    </citation>
    <scope>NUCLEOTIDE SEQUENCE [LARGE SCALE GENOMIC DNA]</scope>
    <source>
        <strain evidence="2 3">CHAB 5714</strain>
    </source>
</reference>
<dbReference type="GO" id="GO:0008237">
    <property type="term" value="F:metallopeptidase activity"/>
    <property type="evidence" value="ECO:0007669"/>
    <property type="project" value="UniProtKB-KW"/>
</dbReference>
<feature type="transmembrane region" description="Helical" evidence="1">
    <location>
        <begin position="161"/>
        <end position="181"/>
    </location>
</feature>
<keyword evidence="1" id="KW-0812">Transmembrane</keyword>
<keyword evidence="1" id="KW-0472">Membrane</keyword>
<dbReference type="InterPro" id="IPR026898">
    <property type="entry name" value="PrsW"/>
</dbReference>
<feature type="transmembrane region" description="Helical" evidence="1">
    <location>
        <begin position="217"/>
        <end position="237"/>
    </location>
</feature>
<accession>A0ABS8IF01</accession>
<organism evidence="2 3">
    <name type="scientific">Nostoc favosum CHAB5714</name>
    <dbReference type="NCBI Taxonomy" id="2780399"/>
    <lineage>
        <taxon>Bacteria</taxon>
        <taxon>Bacillati</taxon>
        <taxon>Cyanobacteriota</taxon>
        <taxon>Cyanophyceae</taxon>
        <taxon>Nostocales</taxon>
        <taxon>Nostocaceae</taxon>
        <taxon>Nostoc</taxon>
        <taxon>Nostoc favosum</taxon>
    </lineage>
</organism>
<dbReference type="EMBL" id="JAIVFQ010000059">
    <property type="protein sequence ID" value="MCC5602807.1"/>
    <property type="molecule type" value="Genomic_DNA"/>
</dbReference>
<keyword evidence="3" id="KW-1185">Reference proteome</keyword>
<dbReference type="PANTHER" id="PTHR36844">
    <property type="entry name" value="PROTEASE PRSW"/>
    <property type="match status" value="1"/>
</dbReference>
<feature type="transmembrane region" description="Helical" evidence="1">
    <location>
        <begin position="193"/>
        <end position="211"/>
    </location>
</feature>
<comment type="caution">
    <text evidence="2">The sequence shown here is derived from an EMBL/GenBank/DDBJ whole genome shotgun (WGS) entry which is preliminary data.</text>
</comment>
<keyword evidence="1" id="KW-1133">Transmembrane helix</keyword>
<name>A0ABS8IF01_9NOSO</name>
<evidence type="ECO:0000313" key="2">
    <source>
        <dbReference type="EMBL" id="MCC5602807.1"/>
    </source>
</evidence>
<protein>
    <submittedName>
        <fullName evidence="2">PrsW family intramembrane metalloprotease</fullName>
    </submittedName>
</protein>
<feature type="transmembrane region" description="Helical" evidence="1">
    <location>
        <begin position="124"/>
        <end position="141"/>
    </location>
</feature>
<sequence>MVDFSLLLWAAIPPLLLLGYYYCRVPFAPPLLKLLMFFIIGAISGILALSLEWVFETVANWIVDWQQIKRCLPTTCFSTRGFANASTLPGIALRQLVEVGPIEEGCKFVAVVVPTYYLQRKYRLFASTVFLFTIAVALGFTAEENWIYLFHDTASILDRTIGMPVHAMFSAPWGYALGIYISSNTRLNRDKKFIFRAWLNSVICHALVNVLSSAWRYSLPLSFLSYGLFPFLLWMFWRLEQLLRKVQGKPAITLISGHTPQHRYWQRSLVLFALVLGGNAIFGLFLLARILSPLSPSKLFDPDILWFIISRFFLNLFFGVLAWGIYRYLRHSARRRYF</sequence>
<evidence type="ECO:0000313" key="3">
    <source>
        <dbReference type="Proteomes" id="UP001199525"/>
    </source>
</evidence>
<keyword evidence="2" id="KW-0378">Hydrolase</keyword>
<proteinExistence type="predicted"/>
<dbReference type="Pfam" id="PF13367">
    <property type="entry name" value="PrsW-protease"/>
    <property type="match status" value="1"/>
</dbReference>
<dbReference type="PANTHER" id="PTHR36844:SF1">
    <property type="entry name" value="PROTEASE PRSW"/>
    <property type="match status" value="1"/>
</dbReference>
<feature type="transmembrane region" description="Helical" evidence="1">
    <location>
        <begin position="269"/>
        <end position="292"/>
    </location>
</feature>
<dbReference type="RefSeq" id="WP_229488348.1">
    <property type="nucleotide sequence ID" value="NZ_JAIVFQ010000059.1"/>
</dbReference>
<evidence type="ECO:0000256" key="1">
    <source>
        <dbReference type="SAM" id="Phobius"/>
    </source>
</evidence>
<keyword evidence="2" id="KW-0645">Protease</keyword>
<feature type="transmembrane region" description="Helical" evidence="1">
    <location>
        <begin position="35"/>
        <end position="55"/>
    </location>
</feature>
<gene>
    <name evidence="2" type="ORF">LC586_27340</name>
</gene>